<dbReference type="Proteomes" id="UP000828390">
    <property type="component" value="Unassembled WGS sequence"/>
</dbReference>
<keyword evidence="3" id="KW-1185">Reference proteome</keyword>
<reference evidence="2" key="1">
    <citation type="journal article" date="2019" name="bioRxiv">
        <title>The Genome of the Zebra Mussel, Dreissena polymorpha: A Resource for Invasive Species Research.</title>
        <authorList>
            <person name="McCartney M.A."/>
            <person name="Auch B."/>
            <person name="Kono T."/>
            <person name="Mallez S."/>
            <person name="Zhang Y."/>
            <person name="Obille A."/>
            <person name="Becker A."/>
            <person name="Abrahante J.E."/>
            <person name="Garbe J."/>
            <person name="Badalamenti J.P."/>
            <person name="Herman A."/>
            <person name="Mangelson H."/>
            <person name="Liachko I."/>
            <person name="Sullivan S."/>
            <person name="Sone E.D."/>
            <person name="Koren S."/>
            <person name="Silverstein K.A.T."/>
            <person name="Beckman K.B."/>
            <person name="Gohl D.M."/>
        </authorList>
    </citation>
    <scope>NUCLEOTIDE SEQUENCE</scope>
    <source>
        <strain evidence="2">Duluth1</strain>
        <tissue evidence="2">Whole animal</tissue>
    </source>
</reference>
<sequence length="497" mass="54735">MLEMEGATDRPDVCALDMRSMTSNGRTETPKGDSVRHHPSPAYASAADDSGFYDLCPNSDVDESEYVATLIRPPTSANAGHRMPNAEMNWTHRDRLLRMSQITTIGNTASGPFGYGNGNSKHLPLANCMNWTSLHTHSSPFTYKTIPCIERPTALHIKWTSQRHSSPAAATPSSPISNPLKPAPIMNLSASFDRFYATLSPSTDYLTSLTLRNQLSPIARGGRVPKWHKPPEAANLVGKMPHIDAMLPRTRARNKYSIEHLSPCKRPIFKETRPSAYPIANLSTNHKDETENFIQSDIIREHPCFSTKEESLRIKQKNLQKGVDTTRSSSTYSVLCSDISDVSSLNSVLCSDISDVSSLSDTTASDGSSEELETPLSSSALQKPRRATGGSTRKSFRPVRSPLAKDPVFRGATVRLRTAYQNGTTSLQITAVFSNVERSRGDKVNAEVPQIAPPKKEHPVCTRNPHYSLSGSSKTCASCKTRRTPLWRDSEDWHAAL</sequence>
<dbReference type="GO" id="GO:0005634">
    <property type="term" value="C:nucleus"/>
    <property type="evidence" value="ECO:0007669"/>
    <property type="project" value="TreeGrafter"/>
</dbReference>
<comment type="caution">
    <text evidence="2">The sequence shown here is derived from an EMBL/GenBank/DDBJ whole genome shotgun (WGS) entry which is preliminary data.</text>
</comment>
<accession>A0A9D4QHL7</accession>
<gene>
    <name evidence="2" type="ORF">DPMN_105554</name>
</gene>
<organism evidence="2 3">
    <name type="scientific">Dreissena polymorpha</name>
    <name type="common">Zebra mussel</name>
    <name type="synonym">Mytilus polymorpha</name>
    <dbReference type="NCBI Taxonomy" id="45954"/>
    <lineage>
        <taxon>Eukaryota</taxon>
        <taxon>Metazoa</taxon>
        <taxon>Spiralia</taxon>
        <taxon>Lophotrochozoa</taxon>
        <taxon>Mollusca</taxon>
        <taxon>Bivalvia</taxon>
        <taxon>Autobranchia</taxon>
        <taxon>Heteroconchia</taxon>
        <taxon>Euheterodonta</taxon>
        <taxon>Imparidentia</taxon>
        <taxon>Neoheterodontei</taxon>
        <taxon>Myida</taxon>
        <taxon>Dreissenoidea</taxon>
        <taxon>Dreissenidae</taxon>
        <taxon>Dreissena</taxon>
    </lineage>
</organism>
<evidence type="ECO:0000313" key="2">
    <source>
        <dbReference type="EMBL" id="KAH3832273.1"/>
    </source>
</evidence>
<feature type="region of interest" description="Disordered" evidence="1">
    <location>
        <begin position="1"/>
        <end position="43"/>
    </location>
</feature>
<dbReference type="OrthoDB" id="2162994at2759"/>
<dbReference type="EMBL" id="JAIWYP010000004">
    <property type="protein sequence ID" value="KAH3832273.1"/>
    <property type="molecule type" value="Genomic_DNA"/>
</dbReference>
<evidence type="ECO:0000313" key="3">
    <source>
        <dbReference type="Proteomes" id="UP000828390"/>
    </source>
</evidence>
<dbReference type="AlphaFoldDB" id="A0A9D4QHL7"/>
<dbReference type="PANTHER" id="PTHR47341:SF1">
    <property type="entry name" value="GATA-TYPE ZINC FINGER PROTEIN 1"/>
    <property type="match status" value="1"/>
</dbReference>
<feature type="compositionally biased region" description="Polar residues" evidence="1">
    <location>
        <begin position="358"/>
        <end position="367"/>
    </location>
</feature>
<dbReference type="GO" id="GO:0048599">
    <property type="term" value="P:oocyte development"/>
    <property type="evidence" value="ECO:0007669"/>
    <property type="project" value="TreeGrafter"/>
</dbReference>
<dbReference type="GO" id="GO:0007283">
    <property type="term" value="P:spermatogenesis"/>
    <property type="evidence" value="ECO:0007669"/>
    <property type="project" value="TreeGrafter"/>
</dbReference>
<protein>
    <submittedName>
        <fullName evidence="2">Uncharacterized protein</fullName>
    </submittedName>
</protein>
<dbReference type="InterPro" id="IPR053116">
    <property type="entry name" value="GATA-type_Znf_Regulator"/>
</dbReference>
<dbReference type="GO" id="GO:0006357">
    <property type="term" value="P:regulation of transcription by RNA polymerase II"/>
    <property type="evidence" value="ECO:0007669"/>
    <property type="project" value="TreeGrafter"/>
</dbReference>
<feature type="region of interest" description="Disordered" evidence="1">
    <location>
        <begin position="358"/>
        <end position="401"/>
    </location>
</feature>
<name>A0A9D4QHL7_DREPO</name>
<evidence type="ECO:0000256" key="1">
    <source>
        <dbReference type="SAM" id="MobiDB-lite"/>
    </source>
</evidence>
<dbReference type="PANTHER" id="PTHR47341">
    <property type="entry name" value="GATA-TYPE ZINC FINGER PROTEIN 1"/>
    <property type="match status" value="1"/>
</dbReference>
<proteinExistence type="predicted"/>
<reference evidence="2" key="2">
    <citation type="submission" date="2020-11" db="EMBL/GenBank/DDBJ databases">
        <authorList>
            <person name="McCartney M.A."/>
            <person name="Auch B."/>
            <person name="Kono T."/>
            <person name="Mallez S."/>
            <person name="Becker A."/>
            <person name="Gohl D.M."/>
            <person name="Silverstein K.A.T."/>
            <person name="Koren S."/>
            <person name="Bechman K.B."/>
            <person name="Herman A."/>
            <person name="Abrahante J.E."/>
            <person name="Garbe J."/>
        </authorList>
    </citation>
    <scope>NUCLEOTIDE SEQUENCE</scope>
    <source>
        <strain evidence="2">Duluth1</strain>
        <tissue evidence="2">Whole animal</tissue>
    </source>
</reference>